<evidence type="ECO:0000313" key="3">
    <source>
        <dbReference type="Proteomes" id="UP001165289"/>
    </source>
</evidence>
<sequence>MNLDYFFKCLSENVDSFVGEEQCTSMEDHGEPQAVTTLDTSSTSNTLSKAKDLSSVDADRLSIPDSFIFPTRLVGGHLRSFSLQWMRKYDWLEYSLEVDRVFCKPCRHFDVNNYRGSFCGPFLEMGVNDWKKLGEKLSKHDSSNSHSIAIVKFKDYKCTKLVLGGSVVEMCDIHHQEIKGLLLNTQHFHFVIDLLLFLVGQNLSIRGHCGNYSQSAKDSSDNMGIFRNA</sequence>
<evidence type="ECO:0000259" key="1">
    <source>
        <dbReference type="SMART" id="SM00597"/>
    </source>
</evidence>
<dbReference type="SMART" id="SM00597">
    <property type="entry name" value="ZnF_TTF"/>
    <property type="match status" value="1"/>
</dbReference>
<gene>
    <name evidence="2" type="ORF">LOD99_11283</name>
</gene>
<organism evidence="2 3">
    <name type="scientific">Oopsacas minuta</name>
    <dbReference type="NCBI Taxonomy" id="111878"/>
    <lineage>
        <taxon>Eukaryota</taxon>
        <taxon>Metazoa</taxon>
        <taxon>Porifera</taxon>
        <taxon>Hexactinellida</taxon>
        <taxon>Hexasterophora</taxon>
        <taxon>Lyssacinosida</taxon>
        <taxon>Leucopsacidae</taxon>
        <taxon>Oopsacas</taxon>
    </lineage>
</organism>
<dbReference type="EMBL" id="JAKMXF010000143">
    <property type="protein sequence ID" value="KAI6656632.1"/>
    <property type="molecule type" value="Genomic_DNA"/>
</dbReference>
<evidence type="ECO:0000313" key="2">
    <source>
        <dbReference type="EMBL" id="KAI6656632.1"/>
    </source>
</evidence>
<comment type="caution">
    <text evidence="2">The sequence shown here is derived from an EMBL/GenBank/DDBJ whole genome shotgun (WGS) entry which is preliminary data.</text>
</comment>
<feature type="domain" description="TTF-type" evidence="1">
    <location>
        <begin position="77"/>
        <end position="173"/>
    </location>
</feature>
<dbReference type="Proteomes" id="UP001165289">
    <property type="component" value="Unassembled WGS sequence"/>
</dbReference>
<proteinExistence type="predicted"/>
<dbReference type="InterPro" id="IPR006580">
    <property type="entry name" value="Znf_TTF"/>
</dbReference>
<accession>A0AAV7K5N4</accession>
<dbReference type="AlphaFoldDB" id="A0AAV7K5N4"/>
<protein>
    <submittedName>
        <fullName evidence="2">Zinc finger MYM-type protein 1-like</fullName>
    </submittedName>
</protein>
<name>A0AAV7K5N4_9METZ</name>
<keyword evidence="3" id="KW-1185">Reference proteome</keyword>
<reference evidence="2 3" key="1">
    <citation type="journal article" date="2023" name="BMC Biol.">
        <title>The compact genome of the sponge Oopsacas minuta (Hexactinellida) is lacking key metazoan core genes.</title>
        <authorList>
            <person name="Santini S."/>
            <person name="Schenkelaars Q."/>
            <person name="Jourda C."/>
            <person name="Duchesne M."/>
            <person name="Belahbib H."/>
            <person name="Rocher C."/>
            <person name="Selva M."/>
            <person name="Riesgo A."/>
            <person name="Vervoort M."/>
            <person name="Leys S.P."/>
            <person name="Kodjabachian L."/>
            <person name="Le Bivic A."/>
            <person name="Borchiellini C."/>
            <person name="Claverie J.M."/>
            <person name="Renard E."/>
        </authorList>
    </citation>
    <scope>NUCLEOTIDE SEQUENCE [LARGE SCALE GENOMIC DNA]</scope>
    <source>
        <strain evidence="2">SPO-2</strain>
    </source>
</reference>